<protein>
    <recommendedName>
        <fullName evidence="9">Inositol monophosphatase</fullName>
    </recommendedName>
</protein>
<keyword evidence="8" id="KW-1185">Reference proteome</keyword>
<dbReference type="Gene3D" id="3.40.190.80">
    <property type="match status" value="1"/>
</dbReference>
<dbReference type="Pfam" id="PF00459">
    <property type="entry name" value="Inositol_P"/>
    <property type="match status" value="1"/>
</dbReference>
<dbReference type="GO" id="GO:0046854">
    <property type="term" value="P:phosphatidylinositol phosphate biosynthetic process"/>
    <property type="evidence" value="ECO:0007669"/>
    <property type="project" value="InterPro"/>
</dbReference>
<name>A0A437LYX7_9PROT</name>
<evidence type="ECO:0000256" key="3">
    <source>
        <dbReference type="ARBA" id="ARBA00022801"/>
    </source>
</evidence>
<dbReference type="PRINTS" id="PR00377">
    <property type="entry name" value="IMPHPHTASES"/>
</dbReference>
<dbReference type="PANTHER" id="PTHR20854">
    <property type="entry name" value="INOSITOL MONOPHOSPHATASE"/>
    <property type="match status" value="1"/>
</dbReference>
<dbReference type="InterPro" id="IPR000760">
    <property type="entry name" value="Inositol_monophosphatase-like"/>
</dbReference>
<comment type="cofactor">
    <cofactor evidence="5">
        <name>Mg(2+)</name>
        <dbReference type="ChEBI" id="CHEBI:18420"/>
    </cofactor>
</comment>
<comment type="caution">
    <text evidence="7">The sequence shown here is derived from an EMBL/GenBank/DDBJ whole genome shotgun (WGS) entry which is preliminary data.</text>
</comment>
<proteinExistence type="inferred from homology"/>
<feature type="binding site" evidence="5">
    <location>
        <position position="269"/>
    </location>
    <ligand>
        <name>Mg(2+)</name>
        <dbReference type="ChEBI" id="CHEBI:18420"/>
        <label>1</label>
        <note>catalytic</note>
    </ligand>
</feature>
<sequence>MRAEAAKARTRDLDGGMDAADRGQQAGAVDARIGGRQVTGQLEGVFAFHAALAGEMGRHLLPVSEDAIAGDGAEELTGDAQIGPHGGDGGAQLIGLDPAEPRDDGIDQPLGRILVGREFSGAGLHNLGGVESSSDTRRQRFMLAQIPAPFATVYSLPHIHRTCKVSTTLNNPGSFSVKIDTIPENEYLFDTAKKAVKITKDFIKMKRGTDRSPVSQLGRDIKLSEDAASEAMIREFLAQHSDLPVLGEEGGWEGREPQPDDLHWVLDPLDGSFNYFRGVPLYGISLALCRGRTAVFGAIYDPERDELFSGGPGLGLQLNEEFITQPAPTRQMLATGFPSRADVNVTLERMGELTARWTKMRMLGAAALSLAWVAAGRLDGYTENGIMWWDVAAGLALAQGAGATTILCQPVSEYGVNVLVER</sequence>
<feature type="binding site" evidence="5">
    <location>
        <position position="267"/>
    </location>
    <ligand>
        <name>Mg(2+)</name>
        <dbReference type="ChEBI" id="CHEBI:18420"/>
        <label>1</label>
        <note>catalytic</note>
    </ligand>
</feature>
<keyword evidence="3" id="KW-0378">Hydrolase</keyword>
<dbReference type="PROSITE" id="PS00630">
    <property type="entry name" value="IMP_2"/>
    <property type="match status" value="1"/>
</dbReference>
<dbReference type="GO" id="GO:0046872">
    <property type="term" value="F:metal ion binding"/>
    <property type="evidence" value="ECO:0007669"/>
    <property type="project" value="UniProtKB-KW"/>
</dbReference>
<comment type="similarity">
    <text evidence="1">Belongs to the inositol monophosphatase superfamily.</text>
</comment>
<evidence type="ECO:0008006" key="9">
    <source>
        <dbReference type="Google" id="ProtNLM"/>
    </source>
</evidence>
<dbReference type="InterPro" id="IPR020583">
    <property type="entry name" value="Inositol_monoP_metal-BS"/>
</dbReference>
<gene>
    <name evidence="7" type="ORF">EOD42_23480</name>
</gene>
<dbReference type="AlphaFoldDB" id="A0A437LYX7"/>
<dbReference type="Proteomes" id="UP000282957">
    <property type="component" value="Unassembled WGS sequence"/>
</dbReference>
<keyword evidence="4 5" id="KW-0460">Magnesium</keyword>
<dbReference type="EMBL" id="SACL01000013">
    <property type="protein sequence ID" value="RVT90597.1"/>
    <property type="molecule type" value="Genomic_DNA"/>
</dbReference>
<evidence type="ECO:0000313" key="8">
    <source>
        <dbReference type="Proteomes" id="UP000282957"/>
    </source>
</evidence>
<dbReference type="InterPro" id="IPR020550">
    <property type="entry name" value="Inositol_monophosphatase_CS"/>
</dbReference>
<feature type="binding site" evidence="5">
    <location>
        <position position="248"/>
    </location>
    <ligand>
        <name>Mg(2+)</name>
        <dbReference type="ChEBI" id="CHEBI:18420"/>
        <label>1</label>
        <note>catalytic</note>
    </ligand>
</feature>
<dbReference type="SUPFAM" id="SSF56655">
    <property type="entry name" value="Carbohydrate phosphatase"/>
    <property type="match status" value="1"/>
</dbReference>
<evidence type="ECO:0000256" key="2">
    <source>
        <dbReference type="ARBA" id="ARBA00022723"/>
    </source>
</evidence>
<dbReference type="Gene3D" id="3.30.540.10">
    <property type="entry name" value="Fructose-1,6-Bisphosphatase, subunit A, domain 1"/>
    <property type="match status" value="1"/>
</dbReference>
<dbReference type="PROSITE" id="PS00629">
    <property type="entry name" value="IMP_1"/>
    <property type="match status" value="1"/>
</dbReference>
<evidence type="ECO:0000313" key="7">
    <source>
        <dbReference type="EMBL" id="RVT90597.1"/>
    </source>
</evidence>
<feature type="region of interest" description="Disordered" evidence="6">
    <location>
        <begin position="76"/>
        <end position="96"/>
    </location>
</feature>
<evidence type="ECO:0000256" key="4">
    <source>
        <dbReference type="ARBA" id="ARBA00022842"/>
    </source>
</evidence>
<feature type="binding site" evidence="5">
    <location>
        <position position="390"/>
    </location>
    <ligand>
        <name>Mg(2+)</name>
        <dbReference type="ChEBI" id="CHEBI:18420"/>
        <label>1</label>
        <note>catalytic</note>
    </ligand>
</feature>
<reference evidence="7 8" key="1">
    <citation type="submission" date="2019-01" db="EMBL/GenBank/DDBJ databases">
        <authorList>
            <person name="Chen W.-M."/>
        </authorList>
    </citation>
    <scope>NUCLEOTIDE SEQUENCE [LARGE SCALE GENOMIC DNA]</scope>
    <source>
        <strain evidence="7 8">CCP-6</strain>
    </source>
</reference>
<evidence type="ECO:0000256" key="1">
    <source>
        <dbReference type="ARBA" id="ARBA00009759"/>
    </source>
</evidence>
<dbReference type="OrthoDB" id="9785695at2"/>
<dbReference type="GO" id="GO:0006020">
    <property type="term" value="P:inositol metabolic process"/>
    <property type="evidence" value="ECO:0007669"/>
    <property type="project" value="TreeGrafter"/>
</dbReference>
<accession>A0A437LYX7</accession>
<dbReference type="GO" id="GO:0008934">
    <property type="term" value="F:inositol monophosphate 1-phosphatase activity"/>
    <property type="evidence" value="ECO:0007669"/>
    <property type="project" value="TreeGrafter"/>
</dbReference>
<organism evidence="7 8">
    <name type="scientific">Rhodovarius crocodyli</name>
    <dbReference type="NCBI Taxonomy" id="1979269"/>
    <lineage>
        <taxon>Bacteria</taxon>
        <taxon>Pseudomonadati</taxon>
        <taxon>Pseudomonadota</taxon>
        <taxon>Alphaproteobacteria</taxon>
        <taxon>Acetobacterales</taxon>
        <taxon>Roseomonadaceae</taxon>
        <taxon>Rhodovarius</taxon>
    </lineage>
</organism>
<dbReference type="GO" id="GO:0007165">
    <property type="term" value="P:signal transduction"/>
    <property type="evidence" value="ECO:0007669"/>
    <property type="project" value="TreeGrafter"/>
</dbReference>
<dbReference type="PANTHER" id="PTHR20854:SF4">
    <property type="entry name" value="INOSITOL-1-MONOPHOSPHATASE-RELATED"/>
    <property type="match status" value="1"/>
</dbReference>
<evidence type="ECO:0000256" key="5">
    <source>
        <dbReference type="PIRSR" id="PIRSR600760-2"/>
    </source>
</evidence>
<feature type="binding site" evidence="5">
    <location>
        <position position="270"/>
    </location>
    <ligand>
        <name>Mg(2+)</name>
        <dbReference type="ChEBI" id="CHEBI:18420"/>
        <label>1</label>
        <note>catalytic</note>
    </ligand>
</feature>
<keyword evidence="2 5" id="KW-0479">Metal-binding</keyword>
<evidence type="ECO:0000256" key="6">
    <source>
        <dbReference type="SAM" id="MobiDB-lite"/>
    </source>
</evidence>